<dbReference type="Proteomes" id="UP000051790">
    <property type="component" value="Unassembled WGS sequence"/>
</dbReference>
<dbReference type="GO" id="GO:0030313">
    <property type="term" value="C:cell envelope"/>
    <property type="evidence" value="ECO:0007669"/>
    <property type="project" value="UniProtKB-SubCell"/>
</dbReference>
<dbReference type="SMART" id="SM00062">
    <property type="entry name" value="PBPb"/>
    <property type="match status" value="1"/>
</dbReference>
<dbReference type="Gene3D" id="3.40.190.10">
    <property type="entry name" value="Periplasmic binding protein-like II"/>
    <property type="match status" value="2"/>
</dbReference>
<dbReference type="PROSITE" id="PS51257">
    <property type="entry name" value="PROKAR_LIPOPROTEIN"/>
    <property type="match status" value="1"/>
</dbReference>
<evidence type="ECO:0000256" key="3">
    <source>
        <dbReference type="ARBA" id="ARBA00022729"/>
    </source>
</evidence>
<dbReference type="PANTHER" id="PTHR35936">
    <property type="entry name" value="MEMBRANE-BOUND LYTIC MUREIN TRANSGLYCOSYLASE F"/>
    <property type="match status" value="1"/>
</dbReference>
<feature type="domain" description="Solute-binding protein family 3/N-terminal" evidence="6">
    <location>
        <begin position="46"/>
        <end position="266"/>
    </location>
</feature>
<dbReference type="OrthoDB" id="8613538at2"/>
<evidence type="ECO:0000256" key="1">
    <source>
        <dbReference type="ARBA" id="ARBA00004196"/>
    </source>
</evidence>
<sequence length="269" mass="29233">MKWQTLRKALFGAALTASIALLAACGNSTTSKTSGTFKDDLVTKDTLTIGLEGTYKPYSYRENNKLVGFEVDLGKAVAKQMGVKAEFKPTKWDSLIAGLGAGKFDLVLNNITQSPERAKSYLFSDVYTYSHYVLISPTSKPITKIADIKGKKLGESTGSDNAIVAKKYGATVVPVENFTTDLQMIKDGRIDANINAAPSWYAYKADHATKGLTMTELPSSEVAPAKVSGLLNKKSTKLQKRVNKALKVLRKNGTLKQLSMKYFGADITK</sequence>
<proteinExistence type="inferred from homology"/>
<evidence type="ECO:0000256" key="5">
    <source>
        <dbReference type="SAM" id="SignalP"/>
    </source>
</evidence>
<dbReference type="RefSeq" id="WP_054716955.1">
    <property type="nucleotide sequence ID" value="NZ_AZEU01000247.1"/>
</dbReference>
<dbReference type="PATRIC" id="fig|1423769.4.peg.2329"/>
<evidence type="ECO:0000313" key="8">
    <source>
        <dbReference type="Proteomes" id="UP000051790"/>
    </source>
</evidence>
<feature type="chain" id="PRO_5006409297" evidence="5">
    <location>
        <begin position="24"/>
        <end position="269"/>
    </location>
</feature>
<feature type="signal peptide" evidence="5">
    <location>
        <begin position="1"/>
        <end position="23"/>
    </location>
</feature>
<accession>A0A0R1QAF9</accession>
<gene>
    <name evidence="7" type="ORF">FD01_GL002168</name>
</gene>
<evidence type="ECO:0000256" key="2">
    <source>
        <dbReference type="ARBA" id="ARBA00010333"/>
    </source>
</evidence>
<evidence type="ECO:0000256" key="4">
    <source>
        <dbReference type="RuleBase" id="RU003744"/>
    </source>
</evidence>
<comment type="caution">
    <text evidence="7">The sequence shown here is derived from an EMBL/GenBank/DDBJ whole genome shotgun (WGS) entry which is preliminary data.</text>
</comment>
<comment type="subcellular location">
    <subcellularLocation>
        <location evidence="1">Cell envelope</location>
    </subcellularLocation>
</comment>
<evidence type="ECO:0000259" key="6">
    <source>
        <dbReference type="SMART" id="SM00062"/>
    </source>
</evidence>
<organism evidence="7 8">
    <name type="scientific">Lacticaseibacillus manihotivorans DSM 13343 = JCM 12514</name>
    <dbReference type="NCBI Taxonomy" id="1423769"/>
    <lineage>
        <taxon>Bacteria</taxon>
        <taxon>Bacillati</taxon>
        <taxon>Bacillota</taxon>
        <taxon>Bacilli</taxon>
        <taxon>Lactobacillales</taxon>
        <taxon>Lactobacillaceae</taxon>
        <taxon>Lacticaseibacillus</taxon>
    </lineage>
</organism>
<name>A0A0R1QAF9_9LACO</name>
<dbReference type="AlphaFoldDB" id="A0A0R1QAF9"/>
<dbReference type="EMBL" id="AZEU01000247">
    <property type="protein sequence ID" value="KRL41584.1"/>
    <property type="molecule type" value="Genomic_DNA"/>
</dbReference>
<dbReference type="InterPro" id="IPR018313">
    <property type="entry name" value="SBP_3_CS"/>
</dbReference>
<dbReference type="Pfam" id="PF00497">
    <property type="entry name" value="SBP_bac_3"/>
    <property type="match status" value="1"/>
</dbReference>
<dbReference type="PROSITE" id="PS01039">
    <property type="entry name" value="SBP_BACTERIAL_3"/>
    <property type="match status" value="1"/>
</dbReference>
<comment type="similarity">
    <text evidence="2 4">Belongs to the bacterial solute-binding protein 3 family.</text>
</comment>
<keyword evidence="3 5" id="KW-0732">Signal</keyword>
<dbReference type="InterPro" id="IPR001638">
    <property type="entry name" value="Solute-binding_3/MltF_N"/>
</dbReference>
<evidence type="ECO:0000313" key="7">
    <source>
        <dbReference type="EMBL" id="KRL41584.1"/>
    </source>
</evidence>
<protein>
    <submittedName>
        <fullName evidence="7">Amino acid ABC transporter substrate-binding protein</fullName>
    </submittedName>
</protein>
<reference evidence="7 8" key="1">
    <citation type="journal article" date="2015" name="Genome Announc.">
        <title>Expanding the biotechnology potential of lactobacilli through comparative genomics of 213 strains and associated genera.</title>
        <authorList>
            <person name="Sun Z."/>
            <person name="Harris H.M."/>
            <person name="McCann A."/>
            <person name="Guo C."/>
            <person name="Argimon S."/>
            <person name="Zhang W."/>
            <person name="Yang X."/>
            <person name="Jeffery I.B."/>
            <person name="Cooney J.C."/>
            <person name="Kagawa T.F."/>
            <person name="Liu W."/>
            <person name="Song Y."/>
            <person name="Salvetti E."/>
            <person name="Wrobel A."/>
            <person name="Rasinkangas P."/>
            <person name="Parkhill J."/>
            <person name="Rea M.C."/>
            <person name="O'Sullivan O."/>
            <person name="Ritari J."/>
            <person name="Douillard F.P."/>
            <person name="Paul Ross R."/>
            <person name="Yang R."/>
            <person name="Briner A.E."/>
            <person name="Felis G.E."/>
            <person name="de Vos W.M."/>
            <person name="Barrangou R."/>
            <person name="Klaenhammer T.R."/>
            <person name="Caufield P.W."/>
            <person name="Cui Y."/>
            <person name="Zhang H."/>
            <person name="O'Toole P.W."/>
        </authorList>
    </citation>
    <scope>NUCLEOTIDE SEQUENCE [LARGE SCALE GENOMIC DNA]</scope>
    <source>
        <strain evidence="7 8">DSM 13343</strain>
    </source>
</reference>
<dbReference type="SUPFAM" id="SSF53850">
    <property type="entry name" value="Periplasmic binding protein-like II"/>
    <property type="match status" value="1"/>
</dbReference>
<dbReference type="PANTHER" id="PTHR35936:SF34">
    <property type="entry name" value="ABC TRANSPORTER EXTRACELLULAR-BINDING PROTEIN YCKB-RELATED"/>
    <property type="match status" value="1"/>
</dbReference>
<keyword evidence="8" id="KW-1185">Reference proteome</keyword>